<sequence length="539" mass="60087">MFGEGCAVVTDKNAYLFTDGRYFLQASQQLDKNWTLMKQGLPDVPTWQEFLSKDLEEGQNIGVDPSLISAADAKTLRESLEKKKSKLVPLGENPIDIIWGYDRPVRVKNKIFPLGIKYSGTSFQEKITSLREQVQKRKTVGMVVNMLDEVAWLFNLRGSDIDFNPVFLAYAVITLDKAVLFVNSEQVDDDLREHLGDDVELQPYDSIFTYLKELSNSLGLSEQKRFLLSSNASLAIENAIGIDNVLSVLSPIAEVKAVKNSVELTGFRDSHIRDGAALVRYFAWLEEQLNGGAQLSESEAADKLTEYRSGLALFKGLSFTTISSTGPNGAIIHYLPEPDNCAIIRQDQLYLCDSGAQFVDGTTDVTRTWHFGVPNEEEKRAFTRVLQGHIAIDTLIFPSGTTDYRHGTGHGVGHFLNVHEGPHGIGTRIAYNNTPLKEGMTVSNEPGFYKDGHFGIRIENILVVRTVQTPNNFGERGYLGFEHVTMCPIQTKLIVQELLAPTERAWLNAYHEEVQAKVGPLLGNDQRALAWLVRECTAI</sequence>
<dbReference type="InterPro" id="IPR032416">
    <property type="entry name" value="Peptidase_M24_C"/>
</dbReference>
<keyword evidence="4" id="KW-0378">Hydrolase</keyword>
<dbReference type="EMBL" id="SGPK01000303">
    <property type="protein sequence ID" value="THH04905.1"/>
    <property type="molecule type" value="Genomic_DNA"/>
</dbReference>
<dbReference type="Gene3D" id="3.90.230.10">
    <property type="entry name" value="Creatinase/methionine aminopeptidase superfamily"/>
    <property type="match status" value="1"/>
</dbReference>
<evidence type="ECO:0000259" key="7">
    <source>
        <dbReference type="Pfam" id="PF01321"/>
    </source>
</evidence>
<dbReference type="InterPro" id="IPR000587">
    <property type="entry name" value="Creatinase_N"/>
</dbReference>
<dbReference type="OrthoDB" id="9995434at2759"/>
<dbReference type="CDD" id="cd01085">
    <property type="entry name" value="APP"/>
    <property type="match status" value="1"/>
</dbReference>
<dbReference type="Pfam" id="PF01321">
    <property type="entry name" value="Creatinase_N"/>
    <property type="match status" value="1"/>
</dbReference>
<organism evidence="9 10">
    <name type="scientific">Phellinidium pouzarii</name>
    <dbReference type="NCBI Taxonomy" id="167371"/>
    <lineage>
        <taxon>Eukaryota</taxon>
        <taxon>Fungi</taxon>
        <taxon>Dikarya</taxon>
        <taxon>Basidiomycota</taxon>
        <taxon>Agaricomycotina</taxon>
        <taxon>Agaricomycetes</taxon>
        <taxon>Hymenochaetales</taxon>
        <taxon>Hymenochaetaceae</taxon>
        <taxon>Phellinidium</taxon>
    </lineage>
</organism>
<dbReference type="InterPro" id="IPR036005">
    <property type="entry name" value="Creatinase/aminopeptidase-like"/>
</dbReference>
<feature type="domain" description="Creatinase N-terminal" evidence="7">
    <location>
        <begin position="3"/>
        <end position="91"/>
    </location>
</feature>
<accession>A0A4S4L131</accession>
<dbReference type="InterPro" id="IPR000994">
    <property type="entry name" value="Pept_M24"/>
</dbReference>
<evidence type="ECO:0000256" key="4">
    <source>
        <dbReference type="ARBA" id="ARBA00022801"/>
    </source>
</evidence>
<reference evidence="9 10" key="1">
    <citation type="submission" date="2019-02" db="EMBL/GenBank/DDBJ databases">
        <title>Genome sequencing of the rare red list fungi Phellinidium pouzarii.</title>
        <authorList>
            <person name="Buettner E."/>
            <person name="Kellner H."/>
        </authorList>
    </citation>
    <scope>NUCLEOTIDE SEQUENCE [LARGE SCALE GENOMIC DNA]</scope>
    <source>
        <strain evidence="9 10">DSM 108285</strain>
    </source>
</reference>
<dbReference type="Pfam" id="PF16189">
    <property type="entry name" value="Creatinase_N_2"/>
    <property type="match status" value="1"/>
</dbReference>
<dbReference type="InterPro" id="IPR029149">
    <property type="entry name" value="Creatin/AminoP/Spt16_N"/>
</dbReference>
<dbReference type="Proteomes" id="UP000308199">
    <property type="component" value="Unassembled WGS sequence"/>
</dbReference>
<dbReference type="SUPFAM" id="SSF55920">
    <property type="entry name" value="Creatinase/aminopeptidase"/>
    <property type="match status" value="1"/>
</dbReference>
<evidence type="ECO:0000313" key="9">
    <source>
        <dbReference type="EMBL" id="THH04905.1"/>
    </source>
</evidence>
<evidence type="ECO:0000256" key="2">
    <source>
        <dbReference type="ARBA" id="ARBA00008766"/>
    </source>
</evidence>
<comment type="caution">
    <text evidence="9">The sequence shown here is derived from an EMBL/GenBank/DDBJ whole genome shotgun (WGS) entry which is preliminary data.</text>
</comment>
<dbReference type="Pfam" id="PF16188">
    <property type="entry name" value="Peptidase_M24_C"/>
    <property type="match status" value="1"/>
</dbReference>
<comment type="similarity">
    <text evidence="2">Belongs to the peptidase M24B family.</text>
</comment>
<keyword evidence="3" id="KW-0479">Metal-binding</keyword>
<dbReference type="GO" id="GO:0005737">
    <property type="term" value="C:cytoplasm"/>
    <property type="evidence" value="ECO:0007669"/>
    <property type="project" value="UniProtKB-ARBA"/>
</dbReference>
<feature type="domain" description="Peptidase M24 C-terminal" evidence="8">
    <location>
        <begin position="477"/>
        <end position="539"/>
    </location>
</feature>
<dbReference type="PANTHER" id="PTHR43763">
    <property type="entry name" value="XAA-PRO AMINOPEPTIDASE 1"/>
    <property type="match status" value="1"/>
</dbReference>
<dbReference type="Gene3D" id="3.40.350.10">
    <property type="entry name" value="Creatinase/prolidase N-terminal domain"/>
    <property type="match status" value="2"/>
</dbReference>
<dbReference type="PANTHER" id="PTHR43763:SF6">
    <property type="entry name" value="XAA-PRO AMINOPEPTIDASE 1"/>
    <property type="match status" value="1"/>
</dbReference>
<dbReference type="Pfam" id="PF00557">
    <property type="entry name" value="Peptidase_M24"/>
    <property type="match status" value="1"/>
</dbReference>
<dbReference type="SUPFAM" id="SSF53092">
    <property type="entry name" value="Creatinase/prolidase N-terminal domain"/>
    <property type="match status" value="1"/>
</dbReference>
<evidence type="ECO:0000313" key="10">
    <source>
        <dbReference type="Proteomes" id="UP000308199"/>
    </source>
</evidence>
<evidence type="ECO:0000256" key="3">
    <source>
        <dbReference type="ARBA" id="ARBA00022723"/>
    </source>
</evidence>
<evidence type="ECO:0000256" key="1">
    <source>
        <dbReference type="ARBA" id="ARBA00001936"/>
    </source>
</evidence>
<dbReference type="FunFam" id="3.90.230.10:FF:000007">
    <property type="entry name" value="Xaa-Pro aminopeptidase P"/>
    <property type="match status" value="1"/>
</dbReference>
<keyword evidence="5" id="KW-0464">Manganese</keyword>
<dbReference type="AlphaFoldDB" id="A0A4S4L131"/>
<dbReference type="InterPro" id="IPR050422">
    <property type="entry name" value="X-Pro_aminopeptidase_P"/>
</dbReference>
<name>A0A4S4L131_9AGAM</name>
<dbReference type="InterPro" id="IPR033740">
    <property type="entry name" value="Pept_M24B"/>
</dbReference>
<evidence type="ECO:0008006" key="11">
    <source>
        <dbReference type="Google" id="ProtNLM"/>
    </source>
</evidence>
<dbReference type="GO" id="GO:0070006">
    <property type="term" value="F:metalloaminopeptidase activity"/>
    <property type="evidence" value="ECO:0007669"/>
    <property type="project" value="InterPro"/>
</dbReference>
<proteinExistence type="inferred from homology"/>
<feature type="domain" description="Peptidase M24" evidence="6">
    <location>
        <begin position="267"/>
        <end position="402"/>
    </location>
</feature>
<protein>
    <recommendedName>
        <fullName evidence="11">Aminopeptidase P N-terminal domain-containing protein</fullName>
    </recommendedName>
</protein>
<gene>
    <name evidence="9" type="ORF">EW145_g5189</name>
</gene>
<dbReference type="GO" id="GO:0046872">
    <property type="term" value="F:metal ion binding"/>
    <property type="evidence" value="ECO:0007669"/>
    <property type="project" value="UniProtKB-KW"/>
</dbReference>
<evidence type="ECO:0000259" key="6">
    <source>
        <dbReference type="Pfam" id="PF00557"/>
    </source>
</evidence>
<evidence type="ECO:0000259" key="8">
    <source>
        <dbReference type="Pfam" id="PF16188"/>
    </source>
</evidence>
<keyword evidence="10" id="KW-1185">Reference proteome</keyword>
<comment type="cofactor">
    <cofactor evidence="1">
        <name>Mn(2+)</name>
        <dbReference type="ChEBI" id="CHEBI:29035"/>
    </cofactor>
</comment>
<evidence type="ECO:0000256" key="5">
    <source>
        <dbReference type="ARBA" id="ARBA00023211"/>
    </source>
</evidence>